<evidence type="ECO:0000313" key="3">
    <source>
        <dbReference type="EMBL" id="TQJ02056.1"/>
    </source>
</evidence>
<dbReference type="OrthoDB" id="3671213at2"/>
<dbReference type="PANTHER" id="PTHR40758">
    <property type="entry name" value="CONSERVED PROTEIN"/>
    <property type="match status" value="1"/>
</dbReference>
<dbReference type="SUPFAM" id="SSF109854">
    <property type="entry name" value="DinB/YfiT-like putative metalloenzymes"/>
    <property type="match status" value="1"/>
</dbReference>
<comment type="caution">
    <text evidence="3">The sequence shown here is derived from an EMBL/GenBank/DDBJ whole genome shotgun (WGS) entry which is preliminary data.</text>
</comment>
<organism evidence="3 4">
    <name type="scientific">Amycolatopsis cihanbeyliensis</name>
    <dbReference type="NCBI Taxonomy" id="1128664"/>
    <lineage>
        <taxon>Bacteria</taxon>
        <taxon>Bacillati</taxon>
        <taxon>Actinomycetota</taxon>
        <taxon>Actinomycetes</taxon>
        <taxon>Pseudonocardiales</taxon>
        <taxon>Pseudonocardiaceae</taxon>
        <taxon>Amycolatopsis</taxon>
    </lineage>
</organism>
<dbReference type="RefSeq" id="WP_141996832.1">
    <property type="nucleotide sequence ID" value="NZ_VFML01000001.1"/>
</dbReference>
<feature type="domain" description="Mycothiol-dependent maleylpyruvate isomerase metal-binding" evidence="2">
    <location>
        <begin position="37"/>
        <end position="140"/>
    </location>
</feature>
<name>A0A542DG63_AMYCI</name>
<accession>A0A542DG63</accession>
<proteinExistence type="predicted"/>
<dbReference type="Proteomes" id="UP000320876">
    <property type="component" value="Unassembled WGS sequence"/>
</dbReference>
<dbReference type="NCBIfam" id="TIGR03083">
    <property type="entry name" value="maleylpyruvate isomerase family mycothiol-dependent enzyme"/>
    <property type="match status" value="1"/>
</dbReference>
<dbReference type="AlphaFoldDB" id="A0A542DG63"/>
<gene>
    <name evidence="3" type="ORF">FB471_1773</name>
</gene>
<dbReference type="EMBL" id="VFML01000001">
    <property type="protein sequence ID" value="TQJ02056.1"/>
    <property type="molecule type" value="Genomic_DNA"/>
</dbReference>
<keyword evidence="4" id="KW-1185">Reference proteome</keyword>
<evidence type="ECO:0000313" key="4">
    <source>
        <dbReference type="Proteomes" id="UP000320876"/>
    </source>
</evidence>
<reference evidence="3 4" key="1">
    <citation type="submission" date="2019-06" db="EMBL/GenBank/DDBJ databases">
        <title>Sequencing the genomes of 1000 actinobacteria strains.</title>
        <authorList>
            <person name="Klenk H.-P."/>
        </authorList>
    </citation>
    <scope>NUCLEOTIDE SEQUENCE [LARGE SCALE GENOMIC DNA]</scope>
    <source>
        <strain evidence="3 4">DSM 45679</strain>
    </source>
</reference>
<feature type="domain" description="MDMPI C-terminal" evidence="1">
    <location>
        <begin position="153"/>
        <end position="248"/>
    </location>
</feature>
<evidence type="ECO:0000259" key="1">
    <source>
        <dbReference type="Pfam" id="PF07398"/>
    </source>
</evidence>
<dbReference type="InterPro" id="IPR010872">
    <property type="entry name" value="MDMPI_C-term_domain"/>
</dbReference>
<dbReference type="PANTHER" id="PTHR40758:SF1">
    <property type="entry name" value="CONSERVED PROTEIN"/>
    <property type="match status" value="1"/>
</dbReference>
<evidence type="ECO:0000259" key="2">
    <source>
        <dbReference type="Pfam" id="PF11716"/>
    </source>
</evidence>
<dbReference type="GO" id="GO:0005886">
    <property type="term" value="C:plasma membrane"/>
    <property type="evidence" value="ECO:0007669"/>
    <property type="project" value="TreeGrafter"/>
</dbReference>
<sequence length="261" mass="28722">MPDTPGTPGQALLEHGRLLDVLGIEGELLNETAHAIAPETPVPTCPGWTASEVVRHVGSVYRMTLSWLEHGRRPRHWQRDPAPGESVHEYLSEGRARLVGALARHDPAETAATWWPADRTYGFWRRRMAHETTIHRADLQMAAGSELTEIADDLAIDGVDEVLALWFGQRLPMLGLAGTRASSVAVRAGDQFWLVTAGAEETTAWRCSEREVLRADAVVSGRPAQVYLWLWGRAAPGSVIVEDGDDDAVGQMWALLRLATR</sequence>
<dbReference type="Pfam" id="PF07398">
    <property type="entry name" value="MDMPI_C"/>
    <property type="match status" value="1"/>
</dbReference>
<dbReference type="Gene3D" id="1.20.120.450">
    <property type="entry name" value="dinb family like domain"/>
    <property type="match status" value="1"/>
</dbReference>
<dbReference type="Pfam" id="PF11716">
    <property type="entry name" value="MDMPI_N"/>
    <property type="match status" value="1"/>
</dbReference>
<dbReference type="InterPro" id="IPR017517">
    <property type="entry name" value="Maleyloyr_isom"/>
</dbReference>
<protein>
    <submittedName>
        <fullName evidence="3">Uncharacterized protein (TIGR03083 family)</fullName>
    </submittedName>
</protein>
<dbReference type="GO" id="GO:0046872">
    <property type="term" value="F:metal ion binding"/>
    <property type="evidence" value="ECO:0007669"/>
    <property type="project" value="InterPro"/>
</dbReference>
<dbReference type="InterPro" id="IPR034660">
    <property type="entry name" value="DinB/YfiT-like"/>
</dbReference>
<dbReference type="InterPro" id="IPR024344">
    <property type="entry name" value="MDMPI_metal-binding"/>
</dbReference>